<dbReference type="AlphaFoldDB" id="A0A8R1DQF3"/>
<evidence type="ECO:0000256" key="2">
    <source>
        <dbReference type="ARBA" id="ARBA00010370"/>
    </source>
</evidence>
<dbReference type="InterPro" id="IPR002477">
    <property type="entry name" value="Peptidoglycan-bd-like"/>
</dbReference>
<reference evidence="12" key="2">
    <citation type="submission" date="2022-06" db="UniProtKB">
        <authorList>
            <consortium name="EnsemblMetazoa"/>
        </authorList>
    </citation>
    <scope>IDENTIFICATION</scope>
    <source>
        <strain evidence="12">DF5081</strain>
    </source>
</reference>
<keyword evidence="3" id="KW-0645">Protease</keyword>
<evidence type="ECO:0000256" key="3">
    <source>
        <dbReference type="ARBA" id="ARBA00022670"/>
    </source>
</evidence>
<dbReference type="PROSITE" id="PS00546">
    <property type="entry name" value="CYSTEINE_SWITCH"/>
    <property type="match status" value="1"/>
</dbReference>
<dbReference type="EnsemblMetazoa" id="CJA08632.1">
    <property type="protein sequence ID" value="CJA08632.1"/>
    <property type="gene ID" value="WBGene00127836"/>
</dbReference>
<accession>A0A8R1DQF3</accession>
<evidence type="ECO:0000256" key="8">
    <source>
        <dbReference type="ARBA" id="ARBA00023049"/>
    </source>
</evidence>
<dbReference type="Pfam" id="PF01471">
    <property type="entry name" value="PG_binding_1"/>
    <property type="match status" value="1"/>
</dbReference>
<dbReference type="GO" id="GO:0030198">
    <property type="term" value="P:extracellular matrix organization"/>
    <property type="evidence" value="ECO:0007669"/>
    <property type="project" value="TreeGrafter"/>
</dbReference>
<dbReference type="InterPro" id="IPR036365">
    <property type="entry name" value="PGBD-like_sf"/>
</dbReference>
<dbReference type="GO" id="GO:0030574">
    <property type="term" value="P:collagen catabolic process"/>
    <property type="evidence" value="ECO:0007669"/>
    <property type="project" value="TreeGrafter"/>
</dbReference>
<dbReference type="GO" id="GO:0008270">
    <property type="term" value="F:zinc ion binding"/>
    <property type="evidence" value="ECO:0007669"/>
    <property type="project" value="InterPro"/>
</dbReference>
<dbReference type="PANTHER" id="PTHR10201">
    <property type="entry name" value="MATRIX METALLOPROTEINASE"/>
    <property type="match status" value="1"/>
</dbReference>
<dbReference type="InterPro" id="IPR021158">
    <property type="entry name" value="Pept_M10A_Zn_BS"/>
</dbReference>
<dbReference type="GO" id="GO:0031012">
    <property type="term" value="C:extracellular matrix"/>
    <property type="evidence" value="ECO:0007669"/>
    <property type="project" value="InterPro"/>
</dbReference>
<keyword evidence="9" id="KW-0865">Zymogen</keyword>
<dbReference type="GO" id="GO:0006508">
    <property type="term" value="P:proteolysis"/>
    <property type="evidence" value="ECO:0007669"/>
    <property type="project" value="UniProtKB-KW"/>
</dbReference>
<dbReference type="SUPFAM" id="SSF47090">
    <property type="entry name" value="PGBD-like"/>
    <property type="match status" value="1"/>
</dbReference>
<protein>
    <submittedName>
        <fullName evidence="12">PG_binding_1 domain-containing protein</fullName>
    </submittedName>
</protein>
<evidence type="ECO:0000256" key="9">
    <source>
        <dbReference type="ARBA" id="ARBA00023145"/>
    </source>
</evidence>
<keyword evidence="6" id="KW-0378">Hydrolase</keyword>
<reference evidence="13" key="1">
    <citation type="submission" date="2010-08" db="EMBL/GenBank/DDBJ databases">
        <authorList>
            <consortium name="Caenorhabditis japonica Sequencing Consortium"/>
            <person name="Wilson R.K."/>
        </authorList>
    </citation>
    <scope>NUCLEOTIDE SEQUENCE [LARGE SCALE GENOMIC DNA]</scope>
    <source>
        <strain evidence="13">DF5081</strain>
    </source>
</reference>
<comment type="cofactor">
    <cofactor evidence="1">
        <name>Zn(2+)</name>
        <dbReference type="ChEBI" id="CHEBI:29105"/>
    </cofactor>
</comment>
<evidence type="ECO:0000256" key="4">
    <source>
        <dbReference type="ARBA" id="ARBA00022723"/>
    </source>
</evidence>
<dbReference type="GO" id="GO:0005615">
    <property type="term" value="C:extracellular space"/>
    <property type="evidence" value="ECO:0007669"/>
    <property type="project" value="TreeGrafter"/>
</dbReference>
<feature type="domain" description="Peptidoglycan binding-like" evidence="11">
    <location>
        <begin position="25"/>
        <end position="71"/>
    </location>
</feature>
<dbReference type="PANTHER" id="PTHR10201:SF291">
    <property type="entry name" value="MATRIX METALLOPROTEINASE 1, ISOFORM C-RELATED"/>
    <property type="match status" value="1"/>
</dbReference>
<sequence length="123" mass="14389">MLLTSLLVLVLSSHSLARHVDYTEFLQKYNYLPRGNNQLSSTSLTEALKNMQRMAGLEETGDLDERTLRMMERPRCGHPDVGETENRRVLRGRRHAQQFKWTGKTITYGYVWLSFCLIRELEN</sequence>
<keyword evidence="8" id="KW-0482">Metalloprotease</keyword>
<evidence type="ECO:0000313" key="13">
    <source>
        <dbReference type="Proteomes" id="UP000005237"/>
    </source>
</evidence>
<keyword evidence="13" id="KW-1185">Reference proteome</keyword>
<dbReference type="Gene3D" id="1.10.101.10">
    <property type="entry name" value="PGBD-like superfamily/PGBD"/>
    <property type="match status" value="1"/>
</dbReference>
<evidence type="ECO:0000256" key="5">
    <source>
        <dbReference type="ARBA" id="ARBA00022729"/>
    </source>
</evidence>
<evidence type="ECO:0000259" key="11">
    <source>
        <dbReference type="Pfam" id="PF01471"/>
    </source>
</evidence>
<evidence type="ECO:0000313" key="12">
    <source>
        <dbReference type="EnsemblMetazoa" id="CJA08632.1"/>
    </source>
</evidence>
<evidence type="ECO:0000256" key="10">
    <source>
        <dbReference type="SAM" id="SignalP"/>
    </source>
</evidence>
<organism evidence="12 13">
    <name type="scientific">Caenorhabditis japonica</name>
    <dbReference type="NCBI Taxonomy" id="281687"/>
    <lineage>
        <taxon>Eukaryota</taxon>
        <taxon>Metazoa</taxon>
        <taxon>Ecdysozoa</taxon>
        <taxon>Nematoda</taxon>
        <taxon>Chromadorea</taxon>
        <taxon>Rhabditida</taxon>
        <taxon>Rhabditina</taxon>
        <taxon>Rhabditomorpha</taxon>
        <taxon>Rhabditoidea</taxon>
        <taxon>Rhabditidae</taxon>
        <taxon>Peloderinae</taxon>
        <taxon>Caenorhabditis</taxon>
    </lineage>
</organism>
<keyword evidence="4" id="KW-0479">Metal-binding</keyword>
<evidence type="ECO:0000256" key="1">
    <source>
        <dbReference type="ARBA" id="ARBA00001947"/>
    </source>
</evidence>
<feature type="signal peptide" evidence="10">
    <location>
        <begin position="1"/>
        <end position="17"/>
    </location>
</feature>
<dbReference type="InterPro" id="IPR036366">
    <property type="entry name" value="PGBDSf"/>
</dbReference>
<evidence type="ECO:0000256" key="6">
    <source>
        <dbReference type="ARBA" id="ARBA00022801"/>
    </source>
</evidence>
<dbReference type="Proteomes" id="UP000005237">
    <property type="component" value="Unassembled WGS sequence"/>
</dbReference>
<proteinExistence type="inferred from homology"/>
<keyword evidence="7" id="KW-0862">Zinc</keyword>
<feature type="chain" id="PRO_5035931214" evidence="10">
    <location>
        <begin position="18"/>
        <end position="123"/>
    </location>
</feature>
<name>A0A8R1DQF3_CAEJA</name>
<evidence type="ECO:0000256" key="7">
    <source>
        <dbReference type="ARBA" id="ARBA00022833"/>
    </source>
</evidence>
<keyword evidence="5 10" id="KW-0732">Signal</keyword>
<dbReference type="GO" id="GO:0004222">
    <property type="term" value="F:metalloendopeptidase activity"/>
    <property type="evidence" value="ECO:0007669"/>
    <property type="project" value="InterPro"/>
</dbReference>
<comment type="similarity">
    <text evidence="2">Belongs to the peptidase M10A family.</text>
</comment>